<organism evidence="5 6">
    <name type="scientific">Apiotrichum porosum</name>
    <dbReference type="NCBI Taxonomy" id="105984"/>
    <lineage>
        <taxon>Eukaryota</taxon>
        <taxon>Fungi</taxon>
        <taxon>Dikarya</taxon>
        <taxon>Basidiomycota</taxon>
        <taxon>Agaricomycotina</taxon>
        <taxon>Tremellomycetes</taxon>
        <taxon>Trichosporonales</taxon>
        <taxon>Trichosporonaceae</taxon>
        <taxon>Apiotrichum</taxon>
    </lineage>
</organism>
<accession>A0A427XP26</accession>
<evidence type="ECO:0000259" key="4">
    <source>
        <dbReference type="Pfam" id="PF04082"/>
    </source>
</evidence>
<feature type="compositionally biased region" description="Acidic residues" evidence="3">
    <location>
        <begin position="130"/>
        <end position="139"/>
    </location>
</feature>
<dbReference type="EMBL" id="RSCE01000008">
    <property type="protein sequence ID" value="RSH80558.1"/>
    <property type="molecule type" value="Genomic_DNA"/>
</dbReference>
<evidence type="ECO:0000313" key="6">
    <source>
        <dbReference type="Proteomes" id="UP000279236"/>
    </source>
</evidence>
<gene>
    <name evidence="5" type="ORF">EHS24_009140</name>
</gene>
<dbReference type="PANTHER" id="PTHR31001">
    <property type="entry name" value="UNCHARACTERIZED TRANSCRIPTIONAL REGULATORY PROTEIN"/>
    <property type="match status" value="1"/>
</dbReference>
<dbReference type="GeneID" id="39593683"/>
<dbReference type="Proteomes" id="UP000279236">
    <property type="component" value="Unassembled WGS sequence"/>
</dbReference>
<dbReference type="GO" id="GO:0006351">
    <property type="term" value="P:DNA-templated transcription"/>
    <property type="evidence" value="ECO:0007669"/>
    <property type="project" value="InterPro"/>
</dbReference>
<dbReference type="PANTHER" id="PTHR31001:SF56">
    <property type="entry name" value="ZN(2)-C6 FUNGAL-TYPE DOMAIN-CONTAINING PROTEIN"/>
    <property type="match status" value="1"/>
</dbReference>
<name>A0A427XP26_9TREE</name>
<reference evidence="5 6" key="1">
    <citation type="submission" date="2018-11" db="EMBL/GenBank/DDBJ databases">
        <title>Genome sequence of Apiotrichum porosum DSM 27194.</title>
        <authorList>
            <person name="Aliyu H."/>
            <person name="Gorte O."/>
            <person name="Ochsenreither K."/>
        </authorList>
    </citation>
    <scope>NUCLEOTIDE SEQUENCE [LARGE SCALE GENOMIC DNA]</scope>
    <source>
        <strain evidence="5 6">DSM 27194</strain>
    </source>
</reference>
<sequence>MSSTAPTGDVSKVTQPKSVTIAELTARVSQLEDTLRKHGLENEIGDCASADDDEQVTRRPSFVFSSGPSSSITDPTTTGTSGSGGNSVVLTESGMDMAAMLGRLALGHEQTKRYAGMGTTAFYLSSPSASEDEEGSDNEGGEHLGRSRRVDAELWRPPWGRTRGVSLTGRGHLPGVLLDRCRAMLCSRRAAKEMFDKFFEMTSWRIQPMTPAFFDTVLASVYDSPEGAHPHDLAVLFAVQAMTMLFDPTAAGAAPEFHAVDYHQTAYSCLVAGNFYTETTLSSLVCLHLLGSFIINSDDKRLIDGIFTIVGLGVKLAVIAGYHRDAAPAHLTTEQIDWRRRIWHELLALERVHCLTALIPGSIDVRHYDTPYPTDAHRDGYFVHKWNLGLHMSRVFGFWCTVGQTEYSGVKDIDAGLRRFLHDLPPHLRCAHFPVEAFPLTRPGAPTVVVSPAPVPSPSLATSSDYPSTVSPERLTHQQYRMATHICMVFFYLHRPCFMRAILTGSQSGELSLATVIEVCERMLDLVRGILSQDQSMTRWFSFAADLFSVLLCQAVLVGRTSDPALAQNRMSILDQGLAVLEWTALARPNSKNRALVQRTRRLVTKARESLARFPLTGGLPLPGSAPVTSTLNFLPAVEPSVVMAPMTVAPMPIPTPSASEVPQGITIPPVLSTPSDASGSMPQFASFDLNDALGYPLPPVPSANDVQFEAWLAVLFDQPDGGGVEATATDVNMDPNDAHANQAPADAACEALFLQDPDTWAVQWGAAGST</sequence>
<feature type="compositionally biased region" description="Basic and acidic residues" evidence="3">
    <location>
        <begin position="140"/>
        <end position="149"/>
    </location>
</feature>
<dbReference type="InterPro" id="IPR007219">
    <property type="entry name" value="XnlR_reg_dom"/>
</dbReference>
<dbReference type="OrthoDB" id="424974at2759"/>
<evidence type="ECO:0000256" key="1">
    <source>
        <dbReference type="ARBA" id="ARBA00004123"/>
    </source>
</evidence>
<evidence type="ECO:0000256" key="2">
    <source>
        <dbReference type="ARBA" id="ARBA00023242"/>
    </source>
</evidence>
<feature type="domain" description="Xylanolytic transcriptional activator regulatory" evidence="4">
    <location>
        <begin position="222"/>
        <end position="377"/>
    </location>
</feature>
<dbReference type="GO" id="GO:0008270">
    <property type="term" value="F:zinc ion binding"/>
    <property type="evidence" value="ECO:0007669"/>
    <property type="project" value="InterPro"/>
</dbReference>
<dbReference type="GO" id="GO:0003677">
    <property type="term" value="F:DNA binding"/>
    <property type="evidence" value="ECO:0007669"/>
    <property type="project" value="InterPro"/>
</dbReference>
<dbReference type="CDD" id="cd12148">
    <property type="entry name" value="fungal_TF_MHR"/>
    <property type="match status" value="1"/>
</dbReference>
<proteinExistence type="predicted"/>
<keyword evidence="2" id="KW-0539">Nucleus</keyword>
<dbReference type="AlphaFoldDB" id="A0A427XP26"/>
<protein>
    <recommendedName>
        <fullName evidence="4">Xylanolytic transcriptional activator regulatory domain-containing protein</fullName>
    </recommendedName>
</protein>
<feature type="region of interest" description="Disordered" evidence="3">
    <location>
        <begin position="125"/>
        <end position="149"/>
    </location>
</feature>
<evidence type="ECO:0000256" key="3">
    <source>
        <dbReference type="SAM" id="MobiDB-lite"/>
    </source>
</evidence>
<feature type="compositionally biased region" description="Low complexity" evidence="3">
    <location>
        <begin position="60"/>
        <end position="80"/>
    </location>
</feature>
<comment type="subcellular location">
    <subcellularLocation>
        <location evidence="1">Nucleus</location>
    </subcellularLocation>
</comment>
<dbReference type="GO" id="GO:0005634">
    <property type="term" value="C:nucleus"/>
    <property type="evidence" value="ECO:0007669"/>
    <property type="project" value="UniProtKB-SubCell"/>
</dbReference>
<keyword evidence="6" id="KW-1185">Reference proteome</keyword>
<dbReference type="InterPro" id="IPR050613">
    <property type="entry name" value="Sec_Metabolite_Reg"/>
</dbReference>
<evidence type="ECO:0000313" key="5">
    <source>
        <dbReference type="EMBL" id="RSH80558.1"/>
    </source>
</evidence>
<dbReference type="RefSeq" id="XP_028475505.1">
    <property type="nucleotide sequence ID" value="XM_028624433.1"/>
</dbReference>
<feature type="region of interest" description="Disordered" evidence="3">
    <location>
        <begin position="49"/>
        <end position="88"/>
    </location>
</feature>
<comment type="caution">
    <text evidence="5">The sequence shown here is derived from an EMBL/GenBank/DDBJ whole genome shotgun (WGS) entry which is preliminary data.</text>
</comment>
<dbReference type="Pfam" id="PF04082">
    <property type="entry name" value="Fungal_trans"/>
    <property type="match status" value="1"/>
</dbReference>